<organism evidence="2 3">
    <name type="scientific">Kwoniella heveanensis BCC8398</name>
    <dbReference type="NCBI Taxonomy" id="1296120"/>
    <lineage>
        <taxon>Eukaryota</taxon>
        <taxon>Fungi</taxon>
        <taxon>Dikarya</taxon>
        <taxon>Basidiomycota</taxon>
        <taxon>Agaricomycotina</taxon>
        <taxon>Tremellomycetes</taxon>
        <taxon>Tremellales</taxon>
        <taxon>Cryptococcaceae</taxon>
        <taxon>Kwoniella</taxon>
    </lineage>
</organism>
<reference evidence="3" key="2">
    <citation type="submission" date="2013-12" db="EMBL/GenBank/DDBJ databases">
        <title>Evolution of pathogenesis and genome organization in the Tremellales.</title>
        <authorList>
            <person name="Cuomo C."/>
            <person name="Litvintseva A."/>
            <person name="Heitman J."/>
            <person name="Chen Y."/>
            <person name="Sun S."/>
            <person name="Springer D."/>
            <person name="Dromer F."/>
            <person name="Young S."/>
            <person name="Zeng Q."/>
            <person name="Chapman S."/>
            <person name="Gujja S."/>
            <person name="Saif S."/>
            <person name="Birren B."/>
        </authorList>
    </citation>
    <scope>NUCLEOTIDE SEQUENCE [LARGE SCALE GENOMIC DNA]</scope>
    <source>
        <strain evidence="3">BCC8398</strain>
    </source>
</reference>
<proteinExistence type="predicted"/>
<protein>
    <recommendedName>
        <fullName evidence="1">Distal membrane-arm assembly complex protein 1-like domain-containing protein</fullName>
    </recommendedName>
</protein>
<sequence length="78" mass="8198">MSDAAISNAKIGREEQHQDCLSCRLTGAATFTGLGVYALNQARVQGAFKTVRPRGQPMVAVKATAILGTDADLAFDSD</sequence>
<gene>
    <name evidence="2" type="ORF">I316_03402</name>
</gene>
<keyword evidence="3" id="KW-1185">Reference proteome</keyword>
<dbReference type="Proteomes" id="UP000092666">
    <property type="component" value="Unassembled WGS sequence"/>
</dbReference>
<evidence type="ECO:0000313" key="3">
    <source>
        <dbReference type="Proteomes" id="UP000092666"/>
    </source>
</evidence>
<dbReference type="Pfam" id="PF15055">
    <property type="entry name" value="DMAC1_Dmo2"/>
    <property type="match status" value="1"/>
</dbReference>
<evidence type="ECO:0000259" key="1">
    <source>
        <dbReference type="Pfam" id="PF15055"/>
    </source>
</evidence>
<dbReference type="EMBL" id="KV700123">
    <property type="protein sequence ID" value="OCF34856.1"/>
    <property type="molecule type" value="Genomic_DNA"/>
</dbReference>
<dbReference type="InterPro" id="IPR028036">
    <property type="entry name" value="DMAC1-like_dom"/>
</dbReference>
<feature type="domain" description="Distal membrane-arm assembly complex protein 1-like" evidence="1">
    <location>
        <begin position="19"/>
        <end position="57"/>
    </location>
</feature>
<dbReference type="STRING" id="1296120.A0A1B9GV00"/>
<dbReference type="AlphaFoldDB" id="A0A1B9GV00"/>
<name>A0A1B9GV00_9TREE</name>
<evidence type="ECO:0000313" key="2">
    <source>
        <dbReference type="EMBL" id="OCF34856.1"/>
    </source>
</evidence>
<accession>A0A1B9GV00</accession>
<dbReference type="OrthoDB" id="6604875at2759"/>
<reference evidence="2 3" key="1">
    <citation type="submission" date="2013-07" db="EMBL/GenBank/DDBJ databases">
        <title>The Genome Sequence of Cryptococcus heveanensis BCC8398.</title>
        <authorList>
            <consortium name="The Broad Institute Genome Sequencing Platform"/>
            <person name="Cuomo C."/>
            <person name="Litvintseva A."/>
            <person name="Chen Y."/>
            <person name="Heitman J."/>
            <person name="Sun S."/>
            <person name="Springer D."/>
            <person name="Dromer F."/>
            <person name="Young S.K."/>
            <person name="Zeng Q."/>
            <person name="Gargeya S."/>
            <person name="Fitzgerald M."/>
            <person name="Abouelleil A."/>
            <person name="Alvarado L."/>
            <person name="Berlin A.M."/>
            <person name="Chapman S.B."/>
            <person name="Dewar J."/>
            <person name="Goldberg J."/>
            <person name="Griggs A."/>
            <person name="Gujja S."/>
            <person name="Hansen M."/>
            <person name="Howarth C."/>
            <person name="Imamovic A."/>
            <person name="Larimer J."/>
            <person name="McCowan C."/>
            <person name="Murphy C."/>
            <person name="Pearson M."/>
            <person name="Priest M."/>
            <person name="Roberts A."/>
            <person name="Saif S."/>
            <person name="Shea T."/>
            <person name="Sykes S."/>
            <person name="Wortman J."/>
            <person name="Nusbaum C."/>
            <person name="Birren B."/>
        </authorList>
    </citation>
    <scope>NUCLEOTIDE SEQUENCE [LARGE SCALE GENOMIC DNA]</scope>
    <source>
        <strain evidence="2 3">BCC8398</strain>
    </source>
</reference>